<evidence type="ECO:0000313" key="9">
    <source>
        <dbReference type="Proteomes" id="UP000644115"/>
    </source>
</evidence>
<dbReference type="GO" id="GO:0006635">
    <property type="term" value="P:fatty acid beta-oxidation"/>
    <property type="evidence" value="ECO:0007669"/>
    <property type="project" value="TreeGrafter"/>
</dbReference>
<dbReference type="EC" id="4.2.1.150" evidence="6"/>
<comment type="pathway">
    <text evidence="1">Lipid metabolism; butanoate metabolism.</text>
</comment>
<dbReference type="EMBL" id="JACRWC010000098">
    <property type="protein sequence ID" value="MBC5999837.1"/>
    <property type="molecule type" value="Genomic_DNA"/>
</dbReference>
<evidence type="ECO:0000256" key="5">
    <source>
        <dbReference type="ARBA" id="ARBA00050624"/>
    </source>
</evidence>
<proteinExistence type="inferred from homology"/>
<dbReference type="InterPro" id="IPR014748">
    <property type="entry name" value="Enoyl-CoA_hydra_C"/>
</dbReference>
<comment type="caution">
    <text evidence="8">The sequence shown here is derived from an EMBL/GenBank/DDBJ whole genome shotgun (WGS) entry which is preliminary data.</text>
</comment>
<organism evidence="8 9">
    <name type="scientific">Lentihominibacter faecis</name>
    <dbReference type="NCBI Taxonomy" id="2764712"/>
    <lineage>
        <taxon>Bacteria</taxon>
        <taxon>Bacillati</taxon>
        <taxon>Bacillota</taxon>
        <taxon>Clostridia</taxon>
        <taxon>Peptostreptococcales</taxon>
        <taxon>Anaerovoracaceae</taxon>
        <taxon>Lentihominibacter</taxon>
    </lineage>
</organism>
<evidence type="ECO:0000256" key="4">
    <source>
        <dbReference type="ARBA" id="ARBA00023239"/>
    </source>
</evidence>
<comment type="similarity">
    <text evidence="2 7">Belongs to the enoyl-CoA hydratase/isomerase family.</text>
</comment>
<evidence type="ECO:0000313" key="8">
    <source>
        <dbReference type="EMBL" id="MBC5999837.1"/>
    </source>
</evidence>
<dbReference type="AlphaFoldDB" id="A0A923NFT6"/>
<sequence length="259" mass="28185">MEYKNIIFDKKDGIGYVTMNRPKALNALNTEVLTELDDVFRAIDKDDEVRVAIVTGEGRSFIAGADIAQMSELNGTEGRDMTIQGQKVMELIESINKPVIAAVNGFALGGGNELAMACDIRIASEKAKFGQPEVNLGIIPGYGGTQRLPRLVGKGMAKKLIYSAEMIDAQEAYRIGLVDEVVPAEELMEAAEKLAKTIMSKAPIAIKMAKVAINNGINTDLTIGVQFEAESYTSTFVSEDRVEGMKAFVEKRPAEFKNK</sequence>
<evidence type="ECO:0000256" key="3">
    <source>
        <dbReference type="ARBA" id="ARBA00011881"/>
    </source>
</evidence>
<evidence type="ECO:0000256" key="6">
    <source>
        <dbReference type="ARBA" id="ARBA00067035"/>
    </source>
</evidence>
<evidence type="ECO:0000256" key="7">
    <source>
        <dbReference type="RuleBase" id="RU003707"/>
    </source>
</evidence>
<dbReference type="InterPro" id="IPR018376">
    <property type="entry name" value="Enoyl-CoA_hyd/isom_CS"/>
</dbReference>
<dbReference type="FunFam" id="1.10.12.10:FF:000001">
    <property type="entry name" value="Probable enoyl-CoA hydratase, mitochondrial"/>
    <property type="match status" value="1"/>
</dbReference>
<dbReference type="RefSeq" id="WP_249287218.1">
    <property type="nucleotide sequence ID" value="NZ_JACRWC010000098.1"/>
</dbReference>
<accession>A0A923NFT6</accession>
<dbReference type="PROSITE" id="PS00166">
    <property type="entry name" value="ENOYL_COA_HYDRATASE"/>
    <property type="match status" value="1"/>
</dbReference>
<dbReference type="GO" id="GO:0018812">
    <property type="term" value="F:3-hydroxyacyl-CoA dehydratase activity"/>
    <property type="evidence" value="ECO:0007669"/>
    <property type="project" value="UniProtKB-EC"/>
</dbReference>
<comment type="catalytic activity">
    <reaction evidence="5">
        <text>a short-chain (3S)-3-hydroxyacyl-CoA = a short-chain (2E)-enoyl-CoA + H2O</text>
        <dbReference type="Rhea" id="RHEA:52664"/>
        <dbReference type="ChEBI" id="CHEBI:15377"/>
        <dbReference type="ChEBI" id="CHEBI:87488"/>
        <dbReference type="ChEBI" id="CHEBI:136760"/>
        <dbReference type="EC" id="4.2.1.150"/>
    </reaction>
</comment>
<protein>
    <recommendedName>
        <fullName evidence="6">short-chain-enoyl-CoA hydratase</fullName>
        <ecNumber evidence="6">4.2.1.150</ecNumber>
    </recommendedName>
</protein>
<dbReference type="CDD" id="cd06558">
    <property type="entry name" value="crotonase-like"/>
    <property type="match status" value="1"/>
</dbReference>
<dbReference type="Gene3D" id="3.90.226.10">
    <property type="entry name" value="2-enoyl-CoA Hydratase, Chain A, domain 1"/>
    <property type="match status" value="1"/>
</dbReference>
<dbReference type="InterPro" id="IPR001753">
    <property type="entry name" value="Enoyl-CoA_hydra/iso"/>
</dbReference>
<dbReference type="FunFam" id="3.90.226.10:FF:000009">
    <property type="entry name" value="Carnitinyl-CoA dehydratase"/>
    <property type="match status" value="1"/>
</dbReference>
<dbReference type="PANTHER" id="PTHR11941:SF54">
    <property type="entry name" value="ENOYL-COA HYDRATASE, MITOCHONDRIAL"/>
    <property type="match status" value="1"/>
</dbReference>
<dbReference type="PANTHER" id="PTHR11941">
    <property type="entry name" value="ENOYL-COA HYDRATASE-RELATED"/>
    <property type="match status" value="1"/>
</dbReference>
<name>A0A923NFT6_9FIRM</name>
<evidence type="ECO:0000256" key="1">
    <source>
        <dbReference type="ARBA" id="ARBA00005086"/>
    </source>
</evidence>
<evidence type="ECO:0000256" key="2">
    <source>
        <dbReference type="ARBA" id="ARBA00005254"/>
    </source>
</evidence>
<dbReference type="SUPFAM" id="SSF52096">
    <property type="entry name" value="ClpP/crotonase"/>
    <property type="match status" value="1"/>
</dbReference>
<reference evidence="8" key="1">
    <citation type="submission" date="2020-08" db="EMBL/GenBank/DDBJ databases">
        <authorList>
            <person name="Liu C."/>
            <person name="Sun Q."/>
        </authorList>
    </citation>
    <scope>NUCLEOTIDE SEQUENCE</scope>
    <source>
        <strain evidence="8">BX16</strain>
    </source>
</reference>
<gene>
    <name evidence="8" type="ORF">H8876_07485</name>
</gene>
<dbReference type="Pfam" id="PF00378">
    <property type="entry name" value="ECH_1"/>
    <property type="match status" value="1"/>
</dbReference>
<keyword evidence="4" id="KW-0456">Lyase</keyword>
<dbReference type="Proteomes" id="UP000644115">
    <property type="component" value="Unassembled WGS sequence"/>
</dbReference>
<dbReference type="InterPro" id="IPR029045">
    <property type="entry name" value="ClpP/crotonase-like_dom_sf"/>
</dbReference>
<keyword evidence="9" id="KW-1185">Reference proteome</keyword>
<comment type="subunit">
    <text evidence="3">Homotetramer.</text>
</comment>
<dbReference type="Gene3D" id="1.10.12.10">
    <property type="entry name" value="Lyase 2-enoyl-coa Hydratase, Chain A, domain 2"/>
    <property type="match status" value="1"/>
</dbReference>